<dbReference type="Gene3D" id="2.60.120.620">
    <property type="entry name" value="q2cbj1_9rhob like domain"/>
    <property type="match status" value="1"/>
</dbReference>
<evidence type="ECO:0000313" key="9">
    <source>
        <dbReference type="Proteomes" id="UP000277212"/>
    </source>
</evidence>
<dbReference type="PANTHER" id="PTHR20883">
    <property type="entry name" value="PHYTANOYL-COA DIOXYGENASE DOMAIN CONTAINING 1"/>
    <property type="match status" value="1"/>
</dbReference>
<keyword evidence="3" id="KW-0479">Metal-binding</keyword>
<accession>A0A3M2SGC4</accession>
<evidence type="ECO:0000256" key="4">
    <source>
        <dbReference type="ARBA" id="ARBA00022964"/>
    </source>
</evidence>
<dbReference type="PANTHER" id="PTHR20883:SF19">
    <property type="entry name" value="MULTIFUNCTIONAL DIOXYGENASE AUSE"/>
    <property type="match status" value="1"/>
</dbReference>
<feature type="compositionally biased region" description="Polar residues" evidence="7">
    <location>
        <begin position="1"/>
        <end position="17"/>
    </location>
</feature>
<keyword evidence="4" id="KW-0223">Dioxygenase</keyword>
<dbReference type="InterPro" id="IPR008775">
    <property type="entry name" value="Phytyl_CoA_dOase-like"/>
</dbReference>
<protein>
    <recommendedName>
        <fullName evidence="10">Phytanoyl-CoA dioxygenase</fullName>
    </recommendedName>
</protein>
<keyword evidence="6" id="KW-0408">Iron</keyword>
<evidence type="ECO:0000256" key="7">
    <source>
        <dbReference type="SAM" id="MobiDB-lite"/>
    </source>
</evidence>
<keyword evidence="9" id="KW-1185">Reference proteome</keyword>
<reference evidence="8 9" key="1">
    <citation type="submission" date="2017-06" db="EMBL/GenBank/DDBJ databases">
        <title>Comparative genomic analysis of Ambrosia Fusariam Clade fungi.</title>
        <authorList>
            <person name="Stajich J.E."/>
            <person name="Carrillo J."/>
            <person name="Kijimoto T."/>
            <person name="Eskalen A."/>
            <person name="O'Donnell K."/>
            <person name="Kasson M."/>
        </authorList>
    </citation>
    <scope>NUCLEOTIDE SEQUENCE [LARGE SCALE GENOMIC DNA]</scope>
    <source>
        <strain evidence="8">UCR3666</strain>
    </source>
</reference>
<evidence type="ECO:0000313" key="8">
    <source>
        <dbReference type="EMBL" id="RMJ16630.1"/>
    </source>
</evidence>
<evidence type="ECO:0000256" key="5">
    <source>
        <dbReference type="ARBA" id="ARBA00023002"/>
    </source>
</evidence>
<evidence type="ECO:0008006" key="10">
    <source>
        <dbReference type="Google" id="ProtNLM"/>
    </source>
</evidence>
<evidence type="ECO:0000256" key="3">
    <source>
        <dbReference type="ARBA" id="ARBA00022723"/>
    </source>
</evidence>
<organism evidence="8 9">
    <name type="scientific">Fusarium kuroshium</name>
    <dbReference type="NCBI Taxonomy" id="2010991"/>
    <lineage>
        <taxon>Eukaryota</taxon>
        <taxon>Fungi</taxon>
        <taxon>Dikarya</taxon>
        <taxon>Ascomycota</taxon>
        <taxon>Pezizomycotina</taxon>
        <taxon>Sordariomycetes</taxon>
        <taxon>Hypocreomycetidae</taxon>
        <taxon>Hypocreales</taxon>
        <taxon>Nectriaceae</taxon>
        <taxon>Fusarium</taxon>
        <taxon>Fusarium solani species complex</taxon>
    </lineage>
</organism>
<name>A0A3M2SGC4_9HYPO</name>
<evidence type="ECO:0000256" key="1">
    <source>
        <dbReference type="ARBA" id="ARBA00001962"/>
    </source>
</evidence>
<dbReference type="Pfam" id="PF05721">
    <property type="entry name" value="PhyH"/>
    <property type="match status" value="1"/>
</dbReference>
<dbReference type="GO" id="GO:0046872">
    <property type="term" value="F:metal ion binding"/>
    <property type="evidence" value="ECO:0007669"/>
    <property type="project" value="UniProtKB-KW"/>
</dbReference>
<feature type="region of interest" description="Disordered" evidence="7">
    <location>
        <begin position="1"/>
        <end position="25"/>
    </location>
</feature>
<comment type="cofactor">
    <cofactor evidence="1">
        <name>Fe cation</name>
        <dbReference type="ChEBI" id="CHEBI:24875"/>
    </cofactor>
</comment>
<gene>
    <name evidence="8" type="ORF">CDV36_003697</name>
</gene>
<dbReference type="EMBL" id="NKUJ01000044">
    <property type="protein sequence ID" value="RMJ16630.1"/>
    <property type="molecule type" value="Genomic_DNA"/>
</dbReference>
<dbReference type="AlphaFoldDB" id="A0A3M2SGC4"/>
<sequence length="309" mass="34190">MQTMTITSNTAPAQSLKPTGPVRRVPRDTPVAEIASIFAEDGAIIVEQFLSNDQVARLNADLDEPLQKLTPAGLLNGVPDEAREFFGVATRRLTNLITLSKTWREEIINDDLMHNICEEILTRKTGGYWLSAAQMMEIGPGNPKQPLHRDFGNWWPNFDMPPTAPETMLNFLMATTDTTEENGATRAIPGSHLWPYSADDHNLGSEDLTQTCPLKAGDMMMIGGRIVHGGGYNSTSDIFRRIVSVVAVTNCFTQEEAYALTLDLEMVKKMPLRLQKFLGFRSQYPKGSPGLWSINAKDIGEHIGLSPTE</sequence>
<dbReference type="OrthoDB" id="445007at2759"/>
<comment type="caution">
    <text evidence="8">The sequence shown here is derived from an EMBL/GenBank/DDBJ whole genome shotgun (WGS) entry which is preliminary data.</text>
</comment>
<dbReference type="STRING" id="2010991.A0A3M2SGC4"/>
<dbReference type="SUPFAM" id="SSF51197">
    <property type="entry name" value="Clavaminate synthase-like"/>
    <property type="match status" value="1"/>
</dbReference>
<evidence type="ECO:0000256" key="6">
    <source>
        <dbReference type="ARBA" id="ARBA00023004"/>
    </source>
</evidence>
<keyword evidence="5" id="KW-0560">Oxidoreductase</keyword>
<comment type="similarity">
    <text evidence="2">Belongs to the PhyH family.</text>
</comment>
<proteinExistence type="inferred from homology"/>
<evidence type="ECO:0000256" key="2">
    <source>
        <dbReference type="ARBA" id="ARBA00005830"/>
    </source>
</evidence>
<dbReference type="Proteomes" id="UP000277212">
    <property type="component" value="Unassembled WGS sequence"/>
</dbReference>
<dbReference type="GO" id="GO:0051213">
    <property type="term" value="F:dioxygenase activity"/>
    <property type="evidence" value="ECO:0007669"/>
    <property type="project" value="UniProtKB-KW"/>
</dbReference>